<dbReference type="GO" id="GO:0046464">
    <property type="term" value="P:acylglycerol catabolic process"/>
    <property type="evidence" value="ECO:0007669"/>
    <property type="project" value="TreeGrafter"/>
</dbReference>
<dbReference type="GO" id="GO:0047372">
    <property type="term" value="F:monoacylglycerol lipase activity"/>
    <property type="evidence" value="ECO:0007669"/>
    <property type="project" value="TreeGrafter"/>
</dbReference>
<sequence>MFMTPGSVLGNWFRGLLSIGILVGAGLLLHRWYDSLPSSVVETRTTDGNVTEIHRPLSAIERISIWRPDWDRLTAMLGGALVLLIWSFSGRFLNVRLLRKADPRGQPRLHPATAVSLQRPDGTILHLETQGAVTAQTVILTHGWGMHRGAWAYLARDWQNQFRLVLWDLPGLGKSSRPKNRDYSLEKMAHDLKAVVDASGAQPVILMGHSIGGMIILTFCRLYPELLGSRVSKLVLVHTSFKNPVETIALHTLLSALQKPLIEPLLVLQIVLSPVLWLMNWLSYLNGSAHQSTTRTGFAGQESREQLDFVTSFFPRASPAVLARGSFGMLRYDATETLKQITIPVLVFTGDLDPVTLPQAGQKIAETVPQGQIQMLAPAKHFGMIEHNAKFAKAAAVFCNSSSM</sequence>
<protein>
    <submittedName>
        <fullName evidence="3">Pimeloyl-ACP methyl ester carboxylesterase</fullName>
    </submittedName>
</protein>
<dbReference type="GO" id="GO:0016020">
    <property type="term" value="C:membrane"/>
    <property type="evidence" value="ECO:0007669"/>
    <property type="project" value="TreeGrafter"/>
</dbReference>
<reference evidence="4" key="1">
    <citation type="submission" date="2016-10" db="EMBL/GenBank/DDBJ databases">
        <authorList>
            <person name="Varghese N."/>
            <person name="Submissions S."/>
        </authorList>
    </citation>
    <scope>NUCLEOTIDE SEQUENCE [LARGE SCALE GENOMIC DNA]</scope>
    <source>
        <strain evidence="4">DSM 26348</strain>
    </source>
</reference>
<keyword evidence="1" id="KW-0812">Transmembrane</keyword>
<gene>
    <name evidence="3" type="ORF">SAMN05421753_104114</name>
</gene>
<feature type="transmembrane region" description="Helical" evidence="1">
    <location>
        <begin position="12"/>
        <end position="33"/>
    </location>
</feature>
<organism evidence="3 4">
    <name type="scientific">Planctomicrobium piriforme</name>
    <dbReference type="NCBI Taxonomy" id="1576369"/>
    <lineage>
        <taxon>Bacteria</taxon>
        <taxon>Pseudomonadati</taxon>
        <taxon>Planctomycetota</taxon>
        <taxon>Planctomycetia</taxon>
        <taxon>Planctomycetales</taxon>
        <taxon>Planctomycetaceae</taxon>
        <taxon>Planctomicrobium</taxon>
    </lineage>
</organism>
<dbReference type="EMBL" id="FOQD01000004">
    <property type="protein sequence ID" value="SFH95074.1"/>
    <property type="molecule type" value="Genomic_DNA"/>
</dbReference>
<evidence type="ECO:0000256" key="1">
    <source>
        <dbReference type="SAM" id="Phobius"/>
    </source>
</evidence>
<dbReference type="InterPro" id="IPR000073">
    <property type="entry name" value="AB_hydrolase_1"/>
</dbReference>
<proteinExistence type="predicted"/>
<keyword evidence="1" id="KW-1133">Transmembrane helix</keyword>
<keyword evidence="4" id="KW-1185">Reference proteome</keyword>
<dbReference type="Gene3D" id="3.40.50.1820">
    <property type="entry name" value="alpha/beta hydrolase"/>
    <property type="match status" value="1"/>
</dbReference>
<dbReference type="Pfam" id="PF00561">
    <property type="entry name" value="Abhydrolase_1"/>
    <property type="match status" value="1"/>
</dbReference>
<evidence type="ECO:0000313" key="3">
    <source>
        <dbReference type="EMBL" id="SFH95074.1"/>
    </source>
</evidence>
<accession>A0A1I3E7Z2</accession>
<dbReference type="PANTHER" id="PTHR43798:SF5">
    <property type="entry name" value="MONOACYLGLYCEROL LIPASE ABHD6"/>
    <property type="match status" value="1"/>
</dbReference>
<dbReference type="PANTHER" id="PTHR43798">
    <property type="entry name" value="MONOACYLGLYCEROL LIPASE"/>
    <property type="match status" value="1"/>
</dbReference>
<dbReference type="RefSeq" id="WP_092048480.1">
    <property type="nucleotide sequence ID" value="NZ_FOQD01000004.1"/>
</dbReference>
<evidence type="ECO:0000259" key="2">
    <source>
        <dbReference type="Pfam" id="PF00561"/>
    </source>
</evidence>
<dbReference type="InterPro" id="IPR050266">
    <property type="entry name" value="AB_hydrolase_sf"/>
</dbReference>
<dbReference type="OrthoDB" id="9808398at2"/>
<dbReference type="STRING" id="1576369.SAMN05421753_104114"/>
<dbReference type="AlphaFoldDB" id="A0A1I3E7Z2"/>
<dbReference type="Proteomes" id="UP000199518">
    <property type="component" value="Unassembled WGS sequence"/>
</dbReference>
<feature type="domain" description="AB hydrolase-1" evidence="2">
    <location>
        <begin position="137"/>
        <end position="245"/>
    </location>
</feature>
<dbReference type="SUPFAM" id="SSF53474">
    <property type="entry name" value="alpha/beta-Hydrolases"/>
    <property type="match status" value="1"/>
</dbReference>
<feature type="transmembrane region" description="Helical" evidence="1">
    <location>
        <begin position="73"/>
        <end position="94"/>
    </location>
</feature>
<evidence type="ECO:0000313" key="4">
    <source>
        <dbReference type="Proteomes" id="UP000199518"/>
    </source>
</evidence>
<keyword evidence="1" id="KW-0472">Membrane</keyword>
<name>A0A1I3E7Z2_9PLAN</name>
<dbReference type="InterPro" id="IPR029058">
    <property type="entry name" value="AB_hydrolase_fold"/>
</dbReference>